<keyword evidence="2" id="KW-1185">Reference proteome</keyword>
<protein>
    <submittedName>
        <fullName evidence="1">Uncharacterized protein</fullName>
    </submittedName>
</protein>
<sequence>MKIKAALRPSFRASMLSKKCCLNPGFTLVFFWPKSSLNHKKNLFFEYSYSNGTLLTLVYDFEPHSWGAELLCFGLIFCVILEMNYCSGMLAYHTDQIGWFTMVSARDGFGPWILHGKENVFFFEKSWCLHYLVVKKTCVVFYGRYV</sequence>
<dbReference type="Proteomes" id="UP001046870">
    <property type="component" value="Chromosome 6"/>
</dbReference>
<comment type="caution">
    <text evidence="1">The sequence shown here is derived from an EMBL/GenBank/DDBJ whole genome shotgun (WGS) entry which is preliminary data.</text>
</comment>
<gene>
    <name evidence="1" type="ORF">MATL_G00089090</name>
</gene>
<feature type="non-terminal residue" evidence="1">
    <location>
        <position position="146"/>
    </location>
</feature>
<dbReference type="EMBL" id="JAFDVH010000006">
    <property type="protein sequence ID" value="KAG7477037.1"/>
    <property type="molecule type" value="Genomic_DNA"/>
</dbReference>
<evidence type="ECO:0000313" key="2">
    <source>
        <dbReference type="Proteomes" id="UP001046870"/>
    </source>
</evidence>
<reference evidence="1" key="1">
    <citation type="submission" date="2021-01" db="EMBL/GenBank/DDBJ databases">
        <authorList>
            <person name="Zahm M."/>
            <person name="Roques C."/>
            <person name="Cabau C."/>
            <person name="Klopp C."/>
            <person name="Donnadieu C."/>
            <person name="Jouanno E."/>
            <person name="Lampietro C."/>
            <person name="Louis A."/>
            <person name="Herpin A."/>
            <person name="Echchiki A."/>
            <person name="Berthelot C."/>
            <person name="Parey E."/>
            <person name="Roest-Crollius H."/>
            <person name="Braasch I."/>
            <person name="Postlethwait J."/>
            <person name="Bobe J."/>
            <person name="Montfort J."/>
            <person name="Bouchez O."/>
            <person name="Begum T."/>
            <person name="Mejri S."/>
            <person name="Adams A."/>
            <person name="Chen W.-J."/>
            <person name="Guiguen Y."/>
        </authorList>
    </citation>
    <scope>NUCLEOTIDE SEQUENCE</scope>
    <source>
        <strain evidence="1">YG-15Mar2019-1</strain>
        <tissue evidence="1">Brain</tissue>
    </source>
</reference>
<proteinExistence type="predicted"/>
<name>A0A9D3TBE8_MEGAT</name>
<evidence type="ECO:0000313" key="1">
    <source>
        <dbReference type="EMBL" id="KAG7477037.1"/>
    </source>
</evidence>
<accession>A0A9D3TBE8</accession>
<dbReference type="AlphaFoldDB" id="A0A9D3TBE8"/>
<organism evidence="1 2">
    <name type="scientific">Megalops atlanticus</name>
    <name type="common">Tarpon</name>
    <name type="synonym">Clupea gigantea</name>
    <dbReference type="NCBI Taxonomy" id="7932"/>
    <lineage>
        <taxon>Eukaryota</taxon>
        <taxon>Metazoa</taxon>
        <taxon>Chordata</taxon>
        <taxon>Craniata</taxon>
        <taxon>Vertebrata</taxon>
        <taxon>Euteleostomi</taxon>
        <taxon>Actinopterygii</taxon>
        <taxon>Neopterygii</taxon>
        <taxon>Teleostei</taxon>
        <taxon>Elopiformes</taxon>
        <taxon>Megalopidae</taxon>
        <taxon>Megalops</taxon>
    </lineage>
</organism>